<dbReference type="PROSITE" id="PS50966">
    <property type="entry name" value="ZF_SWIM"/>
    <property type="match status" value="1"/>
</dbReference>
<dbReference type="Proteomes" id="UP000736787">
    <property type="component" value="Unassembled WGS sequence"/>
</dbReference>
<evidence type="ECO:0000259" key="2">
    <source>
        <dbReference type="PROSITE" id="PS50966"/>
    </source>
</evidence>
<dbReference type="InterPro" id="IPR048324">
    <property type="entry name" value="ZSWIM1-3_RNaseH-like"/>
</dbReference>
<evidence type="ECO:0000313" key="6">
    <source>
        <dbReference type="EMBL" id="KAG3218570.1"/>
    </source>
</evidence>
<dbReference type="Pfam" id="PF21056">
    <property type="entry name" value="ZSWIM1-3_RNaseH-like"/>
    <property type="match status" value="1"/>
</dbReference>
<evidence type="ECO:0000313" key="7">
    <source>
        <dbReference type="Proteomes" id="UP000760860"/>
    </source>
</evidence>
<evidence type="ECO:0000256" key="1">
    <source>
        <dbReference type="PROSITE-ProRule" id="PRU00325"/>
    </source>
</evidence>
<dbReference type="EMBL" id="RCMK01000633">
    <property type="protein sequence ID" value="KAG2918227.1"/>
    <property type="molecule type" value="Genomic_DNA"/>
</dbReference>
<name>A0A8T1I114_9STRA</name>
<evidence type="ECO:0000313" key="5">
    <source>
        <dbReference type="EMBL" id="KAG2918227.1"/>
    </source>
</evidence>
<dbReference type="EMBL" id="RCMI01000373">
    <property type="protein sequence ID" value="KAG2914476.1"/>
    <property type="molecule type" value="Genomic_DNA"/>
</dbReference>
<accession>A0A8T1I114</accession>
<proteinExistence type="predicted"/>
<evidence type="ECO:0000313" key="4">
    <source>
        <dbReference type="EMBL" id="KAG2914476.1"/>
    </source>
</evidence>
<keyword evidence="1" id="KW-0479">Metal-binding</keyword>
<gene>
    <name evidence="3" type="ORF">PC113_g12722</name>
    <name evidence="4" type="ORF">PC115_g11683</name>
    <name evidence="5" type="ORF">PC117_g17140</name>
    <name evidence="6" type="ORF">PC129_g10620</name>
</gene>
<sequence length="517" mass="58465">MKNYTKGWTCTHGGQFKSNGQGLQGTFHVKSHDSTHNHPIDKNVFNTYAETRKITSPVTRSVVRTMRQGGAKRKTLLRYLKDISGKPIQPQYTSVKALTSHMRRMARLFPEVCIDATHGTNINRFSFMVTDKFGCGAFAQHALIDGETQQNMTNAISAFKRSNESWKVIKVLIIDKDFTELSTLEVEFPEASIILCHIHVIDYLKREITTTEKPFDYYLNALKELCRGQQAVVEYLETNWLSCKERWCTFHRGEMPHLDDNTNSRLEAGWGATKDVLSRHMPMDECIETLLILYQGAEDSYKVETTRVGHRVNHNFDKEMQMLARIATHHACNIVEEQYTACQKSNYNVIASGLSSAFQPPKSKETQQNYAVNLDTNACSCVFNQTQLLPCRHIIFLRQKQARLPAIPYDTIPPRWSLLEEPDDADLSCGFTIADVGTLKPRVISHNAKYKTAFAVCQRIAEVVAAKGTACESKVRGILLVVLVKKCFTAIQNVVIRKKSKNGTDVSQNDVVVVGTF</sequence>
<dbReference type="Proteomes" id="UP000774804">
    <property type="component" value="Unassembled WGS sequence"/>
</dbReference>
<dbReference type="EMBL" id="RCMV01000356">
    <property type="protein sequence ID" value="KAG3218570.1"/>
    <property type="molecule type" value="Genomic_DNA"/>
</dbReference>
<dbReference type="InterPro" id="IPR007527">
    <property type="entry name" value="Znf_SWIM"/>
</dbReference>
<evidence type="ECO:0000313" key="3">
    <source>
        <dbReference type="EMBL" id="KAG2855106.1"/>
    </source>
</evidence>
<comment type="caution">
    <text evidence="6">The sequence shown here is derived from an EMBL/GenBank/DDBJ whole genome shotgun (WGS) entry which is preliminary data.</text>
</comment>
<protein>
    <recommendedName>
        <fullName evidence="2">SWIM-type domain-containing protein</fullName>
    </recommendedName>
</protein>
<dbReference type="GO" id="GO:0008270">
    <property type="term" value="F:zinc ion binding"/>
    <property type="evidence" value="ECO:0007669"/>
    <property type="project" value="UniProtKB-KW"/>
</dbReference>
<dbReference type="Proteomes" id="UP000760860">
    <property type="component" value="Unassembled WGS sequence"/>
</dbReference>
<dbReference type="PANTHER" id="PTHR31569:SF4">
    <property type="entry name" value="SWIM-TYPE DOMAIN-CONTAINING PROTEIN"/>
    <property type="match status" value="1"/>
</dbReference>
<dbReference type="InterPro" id="IPR052579">
    <property type="entry name" value="Zinc_finger_SWIM"/>
</dbReference>
<organism evidence="6 7">
    <name type="scientific">Phytophthora cactorum</name>
    <dbReference type="NCBI Taxonomy" id="29920"/>
    <lineage>
        <taxon>Eukaryota</taxon>
        <taxon>Sar</taxon>
        <taxon>Stramenopiles</taxon>
        <taxon>Oomycota</taxon>
        <taxon>Peronosporomycetes</taxon>
        <taxon>Peronosporales</taxon>
        <taxon>Peronosporaceae</taxon>
        <taxon>Phytophthora</taxon>
    </lineage>
</organism>
<feature type="domain" description="SWIM-type" evidence="2">
    <location>
        <begin position="370"/>
        <end position="402"/>
    </location>
</feature>
<keyword evidence="1" id="KW-0862">Zinc</keyword>
<dbReference type="AlphaFoldDB" id="A0A8T1I114"/>
<keyword evidence="1" id="KW-0863">Zinc-finger</keyword>
<dbReference type="EMBL" id="RCMG01000392">
    <property type="protein sequence ID" value="KAG2855106.1"/>
    <property type="molecule type" value="Genomic_DNA"/>
</dbReference>
<reference evidence="6" key="1">
    <citation type="submission" date="2018-05" db="EMBL/GenBank/DDBJ databases">
        <title>Effector identification in a new, highly contiguous assembly of the strawberry crown rot pathogen Phytophthora cactorum.</title>
        <authorList>
            <person name="Armitage A.D."/>
            <person name="Nellist C.F."/>
            <person name="Bates H."/>
            <person name="Vickerstaff R.J."/>
            <person name="Harrison R.J."/>
        </authorList>
    </citation>
    <scope>NUCLEOTIDE SEQUENCE</scope>
    <source>
        <strain evidence="3">15-7</strain>
        <strain evidence="4">4032</strain>
        <strain evidence="5">4040</strain>
        <strain evidence="6">P421</strain>
    </source>
</reference>
<dbReference type="Proteomes" id="UP000735874">
    <property type="component" value="Unassembled WGS sequence"/>
</dbReference>
<dbReference type="VEuPathDB" id="FungiDB:PC110_g13214"/>
<dbReference type="PANTHER" id="PTHR31569">
    <property type="entry name" value="SWIM-TYPE DOMAIN-CONTAINING PROTEIN"/>
    <property type="match status" value="1"/>
</dbReference>